<feature type="transmembrane region" description="Helical" evidence="9">
    <location>
        <begin position="267"/>
        <end position="289"/>
    </location>
</feature>
<keyword evidence="9" id="KW-1133">Transmembrane helix</keyword>
<dbReference type="Pfam" id="PF16491">
    <property type="entry name" value="Peptidase_M48_N"/>
    <property type="match status" value="1"/>
</dbReference>
<dbReference type="GO" id="GO:0071586">
    <property type="term" value="P:CAAX-box protein processing"/>
    <property type="evidence" value="ECO:0007669"/>
    <property type="project" value="InterPro"/>
</dbReference>
<organism evidence="12 13">
    <name type="scientific">Qipengyuania gaetbuli</name>
    <dbReference type="NCBI Taxonomy" id="266952"/>
    <lineage>
        <taxon>Bacteria</taxon>
        <taxon>Pseudomonadati</taxon>
        <taxon>Pseudomonadota</taxon>
        <taxon>Alphaproteobacteria</taxon>
        <taxon>Sphingomonadales</taxon>
        <taxon>Erythrobacteraceae</taxon>
        <taxon>Qipengyuania</taxon>
    </lineage>
</organism>
<dbReference type="EMBL" id="WTYF01000004">
    <property type="protein sequence ID" value="MXO52009.1"/>
    <property type="molecule type" value="Genomic_DNA"/>
</dbReference>
<comment type="similarity">
    <text evidence="8">Belongs to the peptidase M48 family.</text>
</comment>
<feature type="binding site" evidence="7">
    <location>
        <position position="337"/>
    </location>
    <ligand>
        <name>Zn(2+)</name>
        <dbReference type="ChEBI" id="CHEBI:29105"/>
        <note>catalytic</note>
    </ligand>
</feature>
<feature type="binding site" evidence="7">
    <location>
        <position position="261"/>
    </location>
    <ligand>
        <name>Zn(2+)</name>
        <dbReference type="ChEBI" id="CHEBI:29105"/>
        <note>catalytic</note>
    </ligand>
</feature>
<keyword evidence="9" id="KW-0812">Transmembrane</keyword>
<dbReference type="Pfam" id="PF01435">
    <property type="entry name" value="Peptidase_M48"/>
    <property type="match status" value="1"/>
</dbReference>
<name>A0A844Y396_9SPHN</name>
<evidence type="ECO:0000313" key="13">
    <source>
        <dbReference type="Proteomes" id="UP000444185"/>
    </source>
</evidence>
<evidence type="ECO:0000313" key="12">
    <source>
        <dbReference type="EMBL" id="MXO52009.1"/>
    </source>
</evidence>
<keyword evidence="1 8" id="KW-0645">Protease</keyword>
<gene>
    <name evidence="12" type="ORF">GRI42_11915</name>
</gene>
<feature type="domain" description="CAAX prenyl protease 1 N-terminal" evidence="11">
    <location>
        <begin position="41"/>
        <end position="184"/>
    </location>
</feature>
<dbReference type="InterPro" id="IPR001915">
    <property type="entry name" value="Peptidase_M48"/>
</dbReference>
<dbReference type="InterPro" id="IPR032456">
    <property type="entry name" value="Peptidase_M48_N"/>
</dbReference>
<evidence type="ECO:0000256" key="1">
    <source>
        <dbReference type="ARBA" id="ARBA00022670"/>
    </source>
</evidence>
<evidence type="ECO:0000256" key="2">
    <source>
        <dbReference type="ARBA" id="ARBA00022723"/>
    </source>
</evidence>
<keyword evidence="5 8" id="KW-0482">Metalloprotease</keyword>
<comment type="caution">
    <text evidence="12">The sequence shown here is derived from an EMBL/GenBank/DDBJ whole genome shotgun (WGS) entry which is preliminary data.</text>
</comment>
<dbReference type="CDD" id="cd07343">
    <property type="entry name" value="M48A_Zmpste24p_like"/>
    <property type="match status" value="1"/>
</dbReference>
<dbReference type="OrthoDB" id="9781930at2"/>
<feature type="transmembrane region" description="Helical" evidence="9">
    <location>
        <begin position="123"/>
        <end position="148"/>
    </location>
</feature>
<evidence type="ECO:0000256" key="4">
    <source>
        <dbReference type="ARBA" id="ARBA00022833"/>
    </source>
</evidence>
<evidence type="ECO:0000256" key="7">
    <source>
        <dbReference type="PIRSR" id="PIRSR627057-2"/>
    </source>
</evidence>
<evidence type="ECO:0000256" key="6">
    <source>
        <dbReference type="PIRSR" id="PIRSR627057-1"/>
    </source>
</evidence>
<proteinExistence type="inferred from homology"/>
<dbReference type="RefSeq" id="WP_160608691.1">
    <property type="nucleotide sequence ID" value="NZ_WTYF01000004.1"/>
</dbReference>
<sequence length="414" mass="46541">MLDLLATAAGGFDVETATRAYLDTLQGPARAQSDAYFEGGYWLILWGALASILADWLLLRFRLAAAFRNIGERVSKRRWAVTGITALLYSIVAPILLLPWTIYTEFFREQQYSLMSQNFSTWAGEQLVGLAIELIIAPLLIIAIYALIRRAPKSWWLWATGVIGVFMLVGMVLAPVFVSPLFNTYEEMEQGPLRDRIEAVAAKYDIPAEHIYVFDQSKQHKRISANVSGLGPTIRISLNDNLLERTSEEEILAVMGHEMGHYKLDHVWWIVGIYLAIFGTGLFTISRVAPRLIARHGQKWDVRDITDPASLPVLTILFSAWMLVMTPATNSLVRWAESEADAFGLDAAQEPDGFAKVAMRLSEYRKIEPGLVEEMLFFDHPSGATRVRMAMQWKADNVTDPQVVIPEEGYLDAE</sequence>
<keyword evidence="3 8" id="KW-0378">Hydrolase</keyword>
<evidence type="ECO:0000256" key="5">
    <source>
        <dbReference type="ARBA" id="ARBA00023049"/>
    </source>
</evidence>
<dbReference type="Proteomes" id="UP000444185">
    <property type="component" value="Unassembled WGS sequence"/>
</dbReference>
<feature type="active site" evidence="6">
    <location>
        <position position="258"/>
    </location>
</feature>
<evidence type="ECO:0000256" key="8">
    <source>
        <dbReference type="RuleBase" id="RU003983"/>
    </source>
</evidence>
<keyword evidence="13" id="KW-1185">Reference proteome</keyword>
<evidence type="ECO:0000259" key="11">
    <source>
        <dbReference type="Pfam" id="PF16491"/>
    </source>
</evidence>
<keyword evidence="2 7" id="KW-0479">Metal-binding</keyword>
<feature type="transmembrane region" description="Helical" evidence="9">
    <location>
        <begin position="79"/>
        <end position="103"/>
    </location>
</feature>
<dbReference type="InterPro" id="IPR027057">
    <property type="entry name" value="CAXX_Prtase_1"/>
</dbReference>
<dbReference type="GO" id="GO:0004222">
    <property type="term" value="F:metalloendopeptidase activity"/>
    <property type="evidence" value="ECO:0007669"/>
    <property type="project" value="InterPro"/>
</dbReference>
<dbReference type="AlphaFoldDB" id="A0A844Y396"/>
<feature type="domain" description="Peptidase M48" evidence="10">
    <location>
        <begin position="189"/>
        <end position="392"/>
    </location>
</feature>
<feature type="active site" description="Proton donor" evidence="6">
    <location>
        <position position="341"/>
    </location>
</feature>
<evidence type="ECO:0000256" key="3">
    <source>
        <dbReference type="ARBA" id="ARBA00022801"/>
    </source>
</evidence>
<accession>A0A844Y396</accession>
<dbReference type="Gene3D" id="3.30.2010.10">
    <property type="entry name" value="Metalloproteases ('zincins'), catalytic domain"/>
    <property type="match status" value="1"/>
</dbReference>
<feature type="binding site" evidence="7">
    <location>
        <position position="257"/>
    </location>
    <ligand>
        <name>Zn(2+)</name>
        <dbReference type="ChEBI" id="CHEBI:29105"/>
        <note>catalytic</note>
    </ligand>
</feature>
<protein>
    <submittedName>
        <fullName evidence="12">M48 family metalloprotease</fullName>
    </submittedName>
</protein>
<evidence type="ECO:0000259" key="10">
    <source>
        <dbReference type="Pfam" id="PF01435"/>
    </source>
</evidence>
<evidence type="ECO:0000256" key="9">
    <source>
        <dbReference type="SAM" id="Phobius"/>
    </source>
</evidence>
<reference evidence="12 13" key="1">
    <citation type="submission" date="2019-12" db="EMBL/GenBank/DDBJ databases">
        <title>Genomic-based taxomic classification of the family Erythrobacteraceae.</title>
        <authorList>
            <person name="Xu L."/>
        </authorList>
    </citation>
    <scope>NUCLEOTIDE SEQUENCE [LARGE SCALE GENOMIC DNA]</scope>
    <source>
        <strain evidence="12 13">DSM 16225</strain>
    </source>
</reference>
<keyword evidence="4 7" id="KW-0862">Zinc</keyword>
<dbReference type="GO" id="GO:0046872">
    <property type="term" value="F:metal ion binding"/>
    <property type="evidence" value="ECO:0007669"/>
    <property type="project" value="UniProtKB-KW"/>
</dbReference>
<comment type="cofactor">
    <cofactor evidence="7 8">
        <name>Zn(2+)</name>
        <dbReference type="ChEBI" id="CHEBI:29105"/>
    </cofactor>
    <text evidence="7 8">Binds 1 zinc ion per subunit.</text>
</comment>
<feature type="transmembrane region" description="Helical" evidence="9">
    <location>
        <begin position="40"/>
        <end position="59"/>
    </location>
</feature>
<feature type="transmembrane region" description="Helical" evidence="9">
    <location>
        <begin position="155"/>
        <end position="178"/>
    </location>
</feature>
<dbReference type="PANTHER" id="PTHR10120">
    <property type="entry name" value="CAAX PRENYL PROTEASE 1"/>
    <property type="match status" value="1"/>
</dbReference>
<keyword evidence="9" id="KW-0472">Membrane</keyword>